<evidence type="ECO:0000259" key="4">
    <source>
        <dbReference type="PROSITE" id="PS50995"/>
    </source>
</evidence>
<dbReference type="Proteomes" id="UP000422764">
    <property type="component" value="Chromosome"/>
</dbReference>
<evidence type="ECO:0000256" key="1">
    <source>
        <dbReference type="ARBA" id="ARBA00023015"/>
    </source>
</evidence>
<evidence type="ECO:0000313" key="5">
    <source>
        <dbReference type="EMBL" id="QGU95852.1"/>
    </source>
</evidence>
<dbReference type="PRINTS" id="PR00598">
    <property type="entry name" value="HTHMARR"/>
</dbReference>
<protein>
    <submittedName>
        <fullName evidence="5">MarR family transcriptional regulator</fullName>
    </submittedName>
</protein>
<dbReference type="GO" id="GO:0003700">
    <property type="term" value="F:DNA-binding transcription factor activity"/>
    <property type="evidence" value="ECO:0007669"/>
    <property type="project" value="InterPro"/>
</dbReference>
<dbReference type="PROSITE" id="PS50995">
    <property type="entry name" value="HTH_MARR_2"/>
    <property type="match status" value="1"/>
</dbReference>
<dbReference type="InterPro" id="IPR000835">
    <property type="entry name" value="HTH_MarR-typ"/>
</dbReference>
<dbReference type="PANTHER" id="PTHR42756:SF1">
    <property type="entry name" value="TRANSCRIPTIONAL REPRESSOR OF EMRAB OPERON"/>
    <property type="match status" value="1"/>
</dbReference>
<dbReference type="EMBL" id="CP046522">
    <property type="protein sequence ID" value="QGU95852.1"/>
    <property type="molecule type" value="Genomic_DNA"/>
</dbReference>
<dbReference type="Pfam" id="PF01047">
    <property type="entry name" value="MarR"/>
    <property type="match status" value="1"/>
</dbReference>
<keyword evidence="6" id="KW-1185">Reference proteome</keyword>
<keyword evidence="3" id="KW-0804">Transcription</keyword>
<organism evidence="5 6">
    <name type="scientific">Clostridium bovifaecis</name>
    <dbReference type="NCBI Taxonomy" id="2184719"/>
    <lineage>
        <taxon>Bacteria</taxon>
        <taxon>Bacillati</taxon>
        <taxon>Bacillota</taxon>
        <taxon>Clostridia</taxon>
        <taxon>Eubacteriales</taxon>
        <taxon>Clostridiaceae</taxon>
        <taxon>Clostridium</taxon>
    </lineage>
</organism>
<dbReference type="SUPFAM" id="SSF46785">
    <property type="entry name" value="Winged helix' DNA-binding domain"/>
    <property type="match status" value="1"/>
</dbReference>
<dbReference type="PANTHER" id="PTHR42756">
    <property type="entry name" value="TRANSCRIPTIONAL REGULATOR, MARR"/>
    <property type="match status" value="1"/>
</dbReference>
<dbReference type="Gene3D" id="1.10.10.10">
    <property type="entry name" value="Winged helix-like DNA-binding domain superfamily/Winged helix DNA-binding domain"/>
    <property type="match status" value="1"/>
</dbReference>
<reference evidence="5 6" key="1">
    <citation type="submission" date="2019-12" db="EMBL/GenBank/DDBJ databases">
        <title>Genome sequenceing of Clostridium bovifaecis.</title>
        <authorList>
            <person name="Yao Y."/>
        </authorList>
    </citation>
    <scope>NUCLEOTIDE SEQUENCE [LARGE SCALE GENOMIC DNA]</scope>
    <source>
        <strain evidence="5 6">BXX</strain>
    </source>
</reference>
<evidence type="ECO:0000256" key="2">
    <source>
        <dbReference type="ARBA" id="ARBA00023125"/>
    </source>
</evidence>
<keyword evidence="2" id="KW-0238">DNA-binding</keyword>
<sequence length="148" mass="17186">MYKEGIKVARLLKSINKRLHKNISERFNDCGFTVPQIMVVATLFKNKKMKISELSKAMQLSNSTVSAMINGLENRNVIRRVKSDKDRRVTYIELEDGYKKIAEQLYEEVEIYLQNIIEKATDEKVESIIIGLKNLQELLENQDIIHSL</sequence>
<dbReference type="AlphaFoldDB" id="A0A6I6EQ60"/>
<dbReference type="SMART" id="SM00347">
    <property type="entry name" value="HTH_MARR"/>
    <property type="match status" value="1"/>
</dbReference>
<evidence type="ECO:0000313" key="6">
    <source>
        <dbReference type="Proteomes" id="UP000422764"/>
    </source>
</evidence>
<dbReference type="InterPro" id="IPR036388">
    <property type="entry name" value="WH-like_DNA-bd_sf"/>
</dbReference>
<evidence type="ECO:0000256" key="3">
    <source>
        <dbReference type="ARBA" id="ARBA00023163"/>
    </source>
</evidence>
<dbReference type="GO" id="GO:0003677">
    <property type="term" value="F:DNA binding"/>
    <property type="evidence" value="ECO:0007669"/>
    <property type="project" value="UniProtKB-KW"/>
</dbReference>
<dbReference type="InterPro" id="IPR036390">
    <property type="entry name" value="WH_DNA-bd_sf"/>
</dbReference>
<accession>A0A6I6EQ60</accession>
<feature type="domain" description="HTH marR-type" evidence="4">
    <location>
        <begin position="5"/>
        <end position="137"/>
    </location>
</feature>
<proteinExistence type="predicted"/>
<name>A0A6I6EQ60_9CLOT</name>
<gene>
    <name evidence="5" type="ORF">GOM49_12760</name>
</gene>
<keyword evidence="1" id="KW-0805">Transcription regulation</keyword>